<protein>
    <recommendedName>
        <fullName evidence="4">DUF192 domain-containing protein</fullName>
    </recommendedName>
</protein>
<accession>A0A2N3G6I2</accession>
<feature type="transmembrane region" description="Helical" evidence="1">
    <location>
        <begin position="31"/>
        <end position="49"/>
    </location>
</feature>
<proteinExistence type="predicted"/>
<keyword evidence="1" id="KW-0812">Transmembrane</keyword>
<dbReference type="Gene3D" id="2.60.120.1140">
    <property type="entry name" value="Protein of unknown function DUF192"/>
    <property type="match status" value="1"/>
</dbReference>
<sequence length="172" mass="18885">MTVRAGVHENTWGHIDYVEAVKPLAHFLRKVTPYILAVMLIGSTIFFAISCKGSTVAFSNDGNVVSLDVMIANLPATAQKGLMDRKELASNSGMLFDFGKETDTAFWMKDTSIPLSIAFIDSSGKVLAIKDMKPFDLSPVTPPGTYRYAIEVNRGWFSQNNIKPGFTTTIDI</sequence>
<dbReference type="EMBL" id="PHEX01000020">
    <property type="protein sequence ID" value="PKQ28335.1"/>
    <property type="molecule type" value="Genomic_DNA"/>
</dbReference>
<evidence type="ECO:0008006" key="4">
    <source>
        <dbReference type="Google" id="ProtNLM"/>
    </source>
</evidence>
<name>A0A2N3G6I2_9ACTN</name>
<dbReference type="PANTHER" id="PTHR37953">
    <property type="entry name" value="UPF0127 PROTEIN MJ1496"/>
    <property type="match status" value="1"/>
</dbReference>
<comment type="caution">
    <text evidence="2">The sequence shown here is derived from an EMBL/GenBank/DDBJ whole genome shotgun (WGS) entry which is preliminary data.</text>
</comment>
<dbReference type="PANTHER" id="PTHR37953:SF1">
    <property type="entry name" value="UPF0127 PROTEIN MJ1496"/>
    <property type="match status" value="1"/>
</dbReference>
<evidence type="ECO:0000256" key="1">
    <source>
        <dbReference type="SAM" id="Phobius"/>
    </source>
</evidence>
<reference evidence="2 3" key="1">
    <citation type="journal article" date="2017" name="ISME J.">
        <title>Potential for microbial H2 and metal transformations associated with novel bacteria and archaea in deep terrestrial subsurface sediments.</title>
        <authorList>
            <person name="Hernsdorf A.W."/>
            <person name="Amano Y."/>
            <person name="Miyakawa K."/>
            <person name="Ise K."/>
            <person name="Suzuki Y."/>
            <person name="Anantharaman K."/>
            <person name="Probst A."/>
            <person name="Burstein D."/>
            <person name="Thomas B.C."/>
            <person name="Banfield J.F."/>
        </authorList>
    </citation>
    <scope>NUCLEOTIDE SEQUENCE [LARGE SCALE GENOMIC DNA]</scope>
    <source>
        <strain evidence="2">HGW-Actinobacteria-3</strain>
    </source>
</reference>
<dbReference type="InterPro" id="IPR038695">
    <property type="entry name" value="Saro_0823-like_sf"/>
</dbReference>
<organism evidence="2 3">
    <name type="scientific">Candidatus Anoxymicrobium japonicum</name>
    <dbReference type="NCBI Taxonomy" id="2013648"/>
    <lineage>
        <taxon>Bacteria</taxon>
        <taxon>Bacillati</taxon>
        <taxon>Actinomycetota</taxon>
        <taxon>Candidatus Geothermincolia</taxon>
        <taxon>Candidatus Geothermincolales</taxon>
        <taxon>Candidatus Anoxymicrobiaceae</taxon>
        <taxon>Candidatus Anoxymicrobium</taxon>
    </lineage>
</organism>
<keyword evidence="1" id="KW-0472">Membrane</keyword>
<keyword evidence="1" id="KW-1133">Transmembrane helix</keyword>
<dbReference type="InterPro" id="IPR003795">
    <property type="entry name" value="DUF192"/>
</dbReference>
<dbReference type="Pfam" id="PF02643">
    <property type="entry name" value="DUF192"/>
    <property type="match status" value="1"/>
</dbReference>
<dbReference type="Proteomes" id="UP000233654">
    <property type="component" value="Unassembled WGS sequence"/>
</dbReference>
<dbReference type="AlphaFoldDB" id="A0A2N3G6I2"/>
<evidence type="ECO:0000313" key="2">
    <source>
        <dbReference type="EMBL" id="PKQ28335.1"/>
    </source>
</evidence>
<gene>
    <name evidence="2" type="ORF">CVT63_03220</name>
</gene>
<evidence type="ECO:0000313" key="3">
    <source>
        <dbReference type="Proteomes" id="UP000233654"/>
    </source>
</evidence>